<dbReference type="EMBL" id="PQXF01000004">
    <property type="protein sequence ID" value="PXF61626.1"/>
    <property type="molecule type" value="Genomic_DNA"/>
</dbReference>
<sequence length="63" mass="7481">MDLEDAPVVFQGKQIRRTWHDNQWYFSVVDIISVLTDSPVPRQYWNKVKNRAFKEKANEVTVS</sequence>
<organism evidence="1 2">
    <name type="scientific">Candidatus Methanogaster sp</name>
    <dbReference type="NCBI Taxonomy" id="3386292"/>
    <lineage>
        <taxon>Archaea</taxon>
        <taxon>Methanobacteriati</taxon>
        <taxon>Methanobacteriota</taxon>
        <taxon>Stenosarchaea group</taxon>
        <taxon>Methanomicrobia</taxon>
        <taxon>Methanosarcinales</taxon>
        <taxon>ANME-2 cluster</taxon>
        <taxon>Candidatus Methanogasteraceae</taxon>
        <taxon>Candidatus Methanogaster</taxon>
    </lineage>
</organism>
<evidence type="ECO:0000313" key="2">
    <source>
        <dbReference type="Proteomes" id="UP000248329"/>
    </source>
</evidence>
<evidence type="ECO:0000313" key="1">
    <source>
        <dbReference type="EMBL" id="PXF61626.1"/>
    </source>
</evidence>
<dbReference type="Proteomes" id="UP000248329">
    <property type="component" value="Unassembled WGS sequence"/>
</dbReference>
<comment type="caution">
    <text evidence="1">The sequence shown here is derived from an EMBL/GenBank/DDBJ whole genome shotgun (WGS) entry which is preliminary data.</text>
</comment>
<gene>
    <name evidence="1" type="ORF">C4B59_03505</name>
</gene>
<proteinExistence type="predicted"/>
<reference evidence="1" key="1">
    <citation type="submission" date="2018-01" db="EMBL/GenBank/DDBJ databases">
        <authorList>
            <person name="Krukenberg V."/>
        </authorList>
    </citation>
    <scope>NUCLEOTIDE SEQUENCE</scope>
    <source>
        <strain evidence="1">E20ANME2</strain>
    </source>
</reference>
<name>A0AC61L5E7_9EURY</name>
<protein>
    <submittedName>
        <fullName evidence="1">Uncharacterized protein</fullName>
    </submittedName>
</protein>
<accession>A0AC61L5E7</accession>